<sequence>MSQLSTVETWDTATCTRLHVCTHGTFGACDAVGPPRPGLRYISHLLPALHPHLPYCHCCTSLLSDRLSSILFTQSLVMTAVNGIDVSNLDRTVSPGQNFYRFANGGWLERNPIPPEYSRWGAFEELNDLSNAQLRAILEESVADHAGDPNRRAIATLYATGMDEDACASHGLKPMADVFERIDRVQGAEDVLKLAAKLRAECGVAGGGGVCAVYSLPDAKNSAWEVVLMSQSGSLGIGDRDFYFNDDKEEIRDKYIAHVARMLALGAFYESEEEARRPAEEMMKLETKIAEACLTKTEMRDPNRTYNKFEGTDDVARRTAGEKELPWGEFFDCLGLPVEARKTIIVDNPNFFKNLASLLHDIDIGTWKTYLRYHTLKEMANYLSPELKKEHFWFFGTTMTGQPEMKPRWKRVLSTGITDLLEDSLGILYTDRHFNATAKKACLEMVTVCTEVLRKRIEEVDWMQEDTKEKAKEKLAQFRPMIGYPDKWDVDDIPQLLEEISLEKSYCANVRVCNVRNFKKVIERIDKPVDPDRWEMPSTLVNAYFHPLKNVIVFPAAILQPPFFFHPTEDAPYGDPAVNFSAIGAVICHEISHGYDDQGRKYDKKGELADWWTEADAKEYERRASNMIRLCDDYQVFGKNLNGRLCLGENIADYGGVKLSYKGLKAFMEKHGSLPVIDGFTPEQRFFLGWATVWRNNIREENALQRIIMDPHAPGEFRANIVQVIEEFHKAFGVKEGDKMWQAPEARCEIW</sequence>
<dbReference type="Gene3D" id="3.40.390.10">
    <property type="entry name" value="Collagenase (Catalytic Domain)"/>
    <property type="match status" value="1"/>
</dbReference>
<dbReference type="EMBL" id="HG001651">
    <property type="protein sequence ID" value="CDF33599.1"/>
    <property type="molecule type" value="Genomic_DNA"/>
</dbReference>
<dbReference type="GO" id="GO:0016485">
    <property type="term" value="P:protein processing"/>
    <property type="evidence" value="ECO:0007669"/>
    <property type="project" value="TreeGrafter"/>
</dbReference>
<evidence type="ECO:0000256" key="7">
    <source>
        <dbReference type="ARBA" id="ARBA00023049"/>
    </source>
</evidence>
<dbReference type="InterPro" id="IPR000718">
    <property type="entry name" value="Peptidase_M13"/>
</dbReference>
<comment type="cofactor">
    <cofactor evidence="1">
        <name>Zn(2+)</name>
        <dbReference type="ChEBI" id="CHEBI:29105"/>
    </cofactor>
</comment>
<evidence type="ECO:0000313" key="11">
    <source>
        <dbReference type="Proteomes" id="UP000012073"/>
    </source>
</evidence>
<dbReference type="SUPFAM" id="SSF55486">
    <property type="entry name" value="Metalloproteases ('zincins'), catalytic domain"/>
    <property type="match status" value="1"/>
</dbReference>
<dbReference type="PhylomeDB" id="R7Q6F5"/>
<dbReference type="RefSeq" id="XP_005713402.1">
    <property type="nucleotide sequence ID" value="XM_005713345.1"/>
</dbReference>
<gene>
    <name evidence="10" type="ORF">CHC_T00002138001</name>
</gene>
<evidence type="ECO:0000259" key="9">
    <source>
        <dbReference type="Pfam" id="PF05649"/>
    </source>
</evidence>
<dbReference type="InterPro" id="IPR018497">
    <property type="entry name" value="Peptidase_M13_C"/>
</dbReference>
<dbReference type="KEGG" id="ccp:CHC_T00002138001"/>
<evidence type="ECO:0000256" key="6">
    <source>
        <dbReference type="ARBA" id="ARBA00022833"/>
    </source>
</evidence>
<dbReference type="InterPro" id="IPR024079">
    <property type="entry name" value="MetalloPept_cat_dom_sf"/>
</dbReference>
<dbReference type="InterPro" id="IPR042089">
    <property type="entry name" value="Peptidase_M13_dom_2"/>
</dbReference>
<dbReference type="PANTHER" id="PTHR11733:SF167">
    <property type="entry name" value="FI17812P1-RELATED"/>
    <property type="match status" value="1"/>
</dbReference>
<comment type="similarity">
    <text evidence="2">Belongs to the peptidase M13 family.</text>
</comment>
<dbReference type="GeneID" id="17321152"/>
<dbReference type="GO" id="GO:0004222">
    <property type="term" value="F:metalloendopeptidase activity"/>
    <property type="evidence" value="ECO:0007669"/>
    <property type="project" value="InterPro"/>
</dbReference>
<dbReference type="PROSITE" id="PS51885">
    <property type="entry name" value="NEPRILYSIN"/>
    <property type="match status" value="1"/>
</dbReference>
<evidence type="ECO:0000256" key="1">
    <source>
        <dbReference type="ARBA" id="ARBA00001947"/>
    </source>
</evidence>
<evidence type="ECO:0000256" key="5">
    <source>
        <dbReference type="ARBA" id="ARBA00022801"/>
    </source>
</evidence>
<dbReference type="PRINTS" id="PR00786">
    <property type="entry name" value="NEPRILYSIN"/>
</dbReference>
<organism evidence="10 11">
    <name type="scientific">Chondrus crispus</name>
    <name type="common">Carrageen Irish moss</name>
    <name type="synonym">Polymorpha crispa</name>
    <dbReference type="NCBI Taxonomy" id="2769"/>
    <lineage>
        <taxon>Eukaryota</taxon>
        <taxon>Rhodophyta</taxon>
        <taxon>Florideophyceae</taxon>
        <taxon>Rhodymeniophycidae</taxon>
        <taxon>Gigartinales</taxon>
        <taxon>Gigartinaceae</taxon>
        <taxon>Chondrus</taxon>
    </lineage>
</organism>
<keyword evidence="3" id="KW-0645">Protease</keyword>
<evidence type="ECO:0000256" key="3">
    <source>
        <dbReference type="ARBA" id="ARBA00022670"/>
    </source>
</evidence>
<feature type="domain" description="Peptidase M13 N-terminal" evidence="9">
    <location>
        <begin position="95"/>
        <end position="485"/>
    </location>
</feature>
<proteinExistence type="inferred from homology"/>
<keyword evidence="11" id="KW-1185">Reference proteome</keyword>
<keyword evidence="4" id="KW-0479">Metal-binding</keyword>
<dbReference type="Pfam" id="PF01431">
    <property type="entry name" value="Peptidase_M13"/>
    <property type="match status" value="1"/>
</dbReference>
<evidence type="ECO:0000256" key="2">
    <source>
        <dbReference type="ARBA" id="ARBA00007357"/>
    </source>
</evidence>
<dbReference type="GO" id="GO:0005886">
    <property type="term" value="C:plasma membrane"/>
    <property type="evidence" value="ECO:0007669"/>
    <property type="project" value="TreeGrafter"/>
</dbReference>
<evidence type="ECO:0000259" key="8">
    <source>
        <dbReference type="Pfam" id="PF01431"/>
    </source>
</evidence>
<name>R7Q6F5_CHOCR</name>
<accession>R7Q6F5</accession>
<dbReference type="InterPro" id="IPR008753">
    <property type="entry name" value="Peptidase_M13_N"/>
</dbReference>
<dbReference type="PANTHER" id="PTHR11733">
    <property type="entry name" value="ZINC METALLOPROTEASE FAMILY M13 NEPRILYSIN-RELATED"/>
    <property type="match status" value="1"/>
</dbReference>
<dbReference type="CDD" id="cd08662">
    <property type="entry name" value="M13"/>
    <property type="match status" value="1"/>
</dbReference>
<keyword evidence="7" id="KW-0482">Metalloprotease</keyword>
<feature type="domain" description="Peptidase M13 C-terminal" evidence="8">
    <location>
        <begin position="542"/>
        <end position="748"/>
    </location>
</feature>
<dbReference type="GO" id="GO:0046872">
    <property type="term" value="F:metal ion binding"/>
    <property type="evidence" value="ECO:0007669"/>
    <property type="project" value="UniProtKB-KW"/>
</dbReference>
<dbReference type="Gramene" id="CDF33599">
    <property type="protein sequence ID" value="CDF33599"/>
    <property type="gene ID" value="CHC_T00002138001"/>
</dbReference>
<protein>
    <submittedName>
        <fullName evidence="10">Uncharacterized protein</fullName>
    </submittedName>
</protein>
<dbReference type="AlphaFoldDB" id="R7Q6F5"/>
<evidence type="ECO:0000313" key="10">
    <source>
        <dbReference type="EMBL" id="CDF33599.1"/>
    </source>
</evidence>
<dbReference type="OMA" id="FGWAQVW"/>
<keyword evidence="6" id="KW-0862">Zinc</keyword>
<dbReference type="Gene3D" id="1.10.1380.10">
    <property type="entry name" value="Neutral endopeptidase , domain2"/>
    <property type="match status" value="1"/>
</dbReference>
<reference evidence="11" key="1">
    <citation type="journal article" date="2013" name="Proc. Natl. Acad. Sci. U.S.A.">
        <title>Genome structure and metabolic features in the red seaweed Chondrus crispus shed light on evolution of the Archaeplastida.</title>
        <authorList>
            <person name="Collen J."/>
            <person name="Porcel B."/>
            <person name="Carre W."/>
            <person name="Ball S.G."/>
            <person name="Chaparro C."/>
            <person name="Tonon T."/>
            <person name="Barbeyron T."/>
            <person name="Michel G."/>
            <person name="Noel B."/>
            <person name="Valentin K."/>
            <person name="Elias M."/>
            <person name="Artiguenave F."/>
            <person name="Arun A."/>
            <person name="Aury J.M."/>
            <person name="Barbosa-Neto J.F."/>
            <person name="Bothwell J.H."/>
            <person name="Bouget F.Y."/>
            <person name="Brillet L."/>
            <person name="Cabello-Hurtado F."/>
            <person name="Capella-Gutierrez S."/>
            <person name="Charrier B."/>
            <person name="Cladiere L."/>
            <person name="Cock J.M."/>
            <person name="Coelho S.M."/>
            <person name="Colleoni C."/>
            <person name="Czjzek M."/>
            <person name="Da Silva C."/>
            <person name="Delage L."/>
            <person name="Denoeud F."/>
            <person name="Deschamps P."/>
            <person name="Dittami S.M."/>
            <person name="Gabaldon T."/>
            <person name="Gachon C.M."/>
            <person name="Groisillier A."/>
            <person name="Herve C."/>
            <person name="Jabbari K."/>
            <person name="Katinka M."/>
            <person name="Kloareg B."/>
            <person name="Kowalczyk N."/>
            <person name="Labadie K."/>
            <person name="Leblanc C."/>
            <person name="Lopez P.J."/>
            <person name="McLachlan D.H."/>
            <person name="Meslet-Cladiere L."/>
            <person name="Moustafa A."/>
            <person name="Nehr Z."/>
            <person name="Nyvall Collen P."/>
            <person name="Panaud O."/>
            <person name="Partensky F."/>
            <person name="Poulain J."/>
            <person name="Rensing S.A."/>
            <person name="Rousvoal S."/>
            <person name="Samson G."/>
            <person name="Symeonidi A."/>
            <person name="Weissenbach J."/>
            <person name="Zambounis A."/>
            <person name="Wincker P."/>
            <person name="Boyen C."/>
        </authorList>
    </citation>
    <scope>NUCLEOTIDE SEQUENCE [LARGE SCALE GENOMIC DNA]</scope>
    <source>
        <strain evidence="11">cv. Stackhouse</strain>
    </source>
</reference>
<evidence type="ECO:0000256" key="4">
    <source>
        <dbReference type="ARBA" id="ARBA00022723"/>
    </source>
</evidence>
<dbReference type="OrthoDB" id="6475849at2759"/>
<keyword evidence="5" id="KW-0378">Hydrolase</keyword>
<dbReference type="Pfam" id="PF05649">
    <property type="entry name" value="Peptidase_M13_N"/>
    <property type="match status" value="1"/>
</dbReference>
<dbReference type="Proteomes" id="UP000012073">
    <property type="component" value="Unassembled WGS sequence"/>
</dbReference>